<name>A0AA41QYF6_9BACT</name>
<keyword evidence="3" id="KW-1185">Reference proteome</keyword>
<evidence type="ECO:0000313" key="3">
    <source>
        <dbReference type="Proteomes" id="UP001165427"/>
    </source>
</evidence>
<feature type="compositionally biased region" description="Polar residues" evidence="1">
    <location>
        <begin position="1612"/>
        <end position="1622"/>
    </location>
</feature>
<evidence type="ECO:0008006" key="4">
    <source>
        <dbReference type="Google" id="ProtNLM"/>
    </source>
</evidence>
<organism evidence="2 3">
    <name type="scientific">Desulfatitalea alkaliphila</name>
    <dbReference type="NCBI Taxonomy" id="2929485"/>
    <lineage>
        <taxon>Bacteria</taxon>
        <taxon>Pseudomonadati</taxon>
        <taxon>Thermodesulfobacteriota</taxon>
        <taxon>Desulfobacteria</taxon>
        <taxon>Desulfobacterales</taxon>
        <taxon>Desulfosarcinaceae</taxon>
        <taxon>Desulfatitalea</taxon>
    </lineage>
</organism>
<feature type="region of interest" description="Disordered" evidence="1">
    <location>
        <begin position="1612"/>
        <end position="1631"/>
    </location>
</feature>
<sequence>MQRLLKSKYGKTNNSVGNRPRTAAAVFFLVCLLITGGVASANNDWQAPRMADYVKLPPFVSFDAKPNIMILLDNSGSMNAPAYDMDYYAGEPYNSQDESLGVEESLRSYFVVREIDDVHQIGSDLVDGEVLNIGDRQVGIRFQNVDIPQGSIITEAYIQLTAYADGFDDLTVTIRGEDADDAAFFNIDDPNNLTDRTLTSASADWTIGPWQAGEAYDTSDISAVLQAIVSRQEWRLGNALVLTLEHSLDAGYRRAEAHLRDEDDEEQIVNYGPVLHVKYQSVKPGVSYYGYFNPKYFYEYRASDNTFHPKYQKINYDYSAGRWNVRNLSGTSLTLNNTDIAPVYNSQKQSQGLWDGNWANWLSMRRIDVMRKVLVGGKADPPLGNNNGLQKLIAESPPSGSFSRQYSKTFSSHLGPPTSPYHGNFTYDLWQATDNRPLIRVRYRSGWTTYTHTYTNHIQKDRTIEPQDFLGGNLAGILQRVGDRARWGNMWFNQGGSYASGGKVANPVDHGFSNAMLQDLQTKGCDTWTPLAETFYVALQYFKQQSIHSNYQYPTDLFQINQDWDPYYDKEAGEHVPCAKSFVLLLTDGASTMDGRVPIHRGYASNANNFPEGWQKYLDSEYTSAHFNPMTSGNTCNEGTGAGCIYPSSGTDYLADLALYARHNDLRPDLSSWEDNKYLTLYTVLAFGGLTDVEAENARALLKKASLLGGYGDSNSDGIPDTYFEADDGYLLEKELLRAISDMLSRTSSGTAASVVSGTRSGEGAVYQAIFQPQDYDGTNTVYWTGQVNALLVDAYGNMREDTTGDQRLDVAEDLFLVFCDAGSCQDDPDGPCCGPQPDFSPFVRKFRDINADGQFDAEERAADPVSSGGTENFALHEVNYLWTSSQWLNSNDLNPVFQRNYTSNDHRRYIFTFVDADGSMVPNSTNAVKDFIAYSSPEWMQLTDPQDFFAYLHTYEPFTPPAPFDPDDAASVPEFRTMVSRQAERVVNFIRGEDQPVEFVGGVKQEFRSRQIVPKTGNTEVTWRLGDIVHSSPTVVSRPAENFDLLYGDRSYTDFYRKYRFRRTVLYVGSNGGMLHALNGGFFDESNKQIVTRPVDNLGNEISMPNGSSYNDFPLGAELWAYVPFNLLPHLYWLTKPDYEHVYFMDLEPRIFDARIFAPDADHPNGWGTVLVAGMRFGGGKIAADMIKGTGPYNPDVDRVMSSAYAVFDITNPEMPPRLLAELTFPELGFTTCHPGVILMQGADADNDRTNQWYLIFGSGPASRDAFGDNGANTVALVDGISTQNASMYAVDLVALAQDGQVRMVTPTGLENYSTASGSGPYYMVRFDEPNSSVSKPIVVDWDLNYNSDAVYFGTSSGDHDTGWTGRMRRLVLDDGSNDPTDPKQWQVDSILLDSAQPIMAAPTPAVDGNRNRWVYFGTGRFYSQKDKADYMQQSYYGVKEPYTLSSGEMRWTFNTVSKDNLFDVSNIDVFQTGHHLDGYTGTFWDLADEIEDDYSGWRLDFPDPFERNLGQATLAGQALTFTTFSPADAICASEGQSQLYALYYRTGTAYINPIIGASDSIFSDGNPLMKKRLVLGPGMTITPNIHVGRQKGASAFVATEGGPIEVMQQQTPASVKSGQQGWMPDKECD</sequence>
<gene>
    <name evidence="2" type="ORF">MRX98_01865</name>
</gene>
<dbReference type="RefSeq" id="WP_246902508.1">
    <property type="nucleotide sequence ID" value="NZ_JALJRB010000001.1"/>
</dbReference>
<protein>
    <recommendedName>
        <fullName evidence="4">Type IV pilus assembly protein PilY1</fullName>
    </recommendedName>
</protein>
<accession>A0AA41QYF6</accession>
<proteinExistence type="predicted"/>
<reference evidence="2" key="1">
    <citation type="submission" date="2022-04" db="EMBL/GenBank/DDBJ databases">
        <title>Desulfatitalea alkaliphila sp. nov., a novel anaerobic sulfate-reducing bacterium isolated from terrestrial mud volcano, Taman Peninsula, Russia.</title>
        <authorList>
            <person name="Khomyakova M.A."/>
            <person name="Merkel A.Y."/>
            <person name="Slobodkin A.I."/>
        </authorList>
    </citation>
    <scope>NUCLEOTIDE SEQUENCE</scope>
    <source>
        <strain evidence="2">M08but</strain>
    </source>
</reference>
<comment type="caution">
    <text evidence="2">The sequence shown here is derived from an EMBL/GenBank/DDBJ whole genome shotgun (WGS) entry which is preliminary data.</text>
</comment>
<dbReference type="EMBL" id="JALJRB010000001">
    <property type="protein sequence ID" value="MCJ8499307.1"/>
    <property type="molecule type" value="Genomic_DNA"/>
</dbReference>
<evidence type="ECO:0000313" key="2">
    <source>
        <dbReference type="EMBL" id="MCJ8499307.1"/>
    </source>
</evidence>
<evidence type="ECO:0000256" key="1">
    <source>
        <dbReference type="SAM" id="MobiDB-lite"/>
    </source>
</evidence>
<dbReference type="Proteomes" id="UP001165427">
    <property type="component" value="Unassembled WGS sequence"/>
</dbReference>